<accession>A0A2K9GW13</accession>
<evidence type="ECO:0000313" key="5">
    <source>
        <dbReference type="Proteomes" id="UP001258434"/>
    </source>
</evidence>
<reference evidence="3" key="4">
    <citation type="submission" date="2024-03" db="EMBL/GenBank/DDBJ databases">
        <title>A gut symbiont ubiquitin homologue binds and inactivates peptidyl-prolyl isomerase to mediate the interbacterial arms race in the human gut.</title>
        <authorList>
            <person name="Jiang K."/>
            <person name="Li W."/>
            <person name="Tong M."/>
            <person name="Xu J."/>
            <person name="Chen Z."/>
            <person name="Yang Y."/>
            <person name="Zang Y."/>
            <person name="Jiao X."/>
            <person name="Liu C."/>
            <person name="Lim B."/>
            <person name="Jiang X."/>
            <person name="Wang J."/>
            <person name="Wu D."/>
            <person name="Wang M."/>
            <person name="Liu S.-J."/>
            <person name="Shao F."/>
            <person name="Gao X."/>
        </authorList>
    </citation>
    <scope>NUCLEOTIDE SEQUENCE</scope>
    <source>
        <strain evidence="3">GS077</strain>
    </source>
</reference>
<gene>
    <name evidence="3" type="ORF">BFGS077_000527</name>
    <name evidence="4" type="ORF">NXW39_10310</name>
</gene>
<dbReference type="SUPFAM" id="SSF51735">
    <property type="entry name" value="NAD(P)-binding Rossmann-fold domains"/>
    <property type="match status" value="1"/>
</dbReference>
<reference evidence="3 5" key="3">
    <citation type="submission" date="2023-08" db="EMBL/GenBank/DDBJ databases">
        <authorList>
            <person name="Du M."/>
            <person name="Liu C."/>
            <person name="Liu S.-J."/>
        </authorList>
    </citation>
    <scope>NUCLEOTIDE SEQUENCE [LARGE SCALE GENOMIC DNA]</scope>
    <source>
        <strain evidence="3 5">GS077</strain>
    </source>
</reference>
<dbReference type="Gene3D" id="3.40.50.720">
    <property type="entry name" value="NAD(P)-binding Rossmann-like Domain"/>
    <property type="match status" value="1"/>
</dbReference>
<protein>
    <submittedName>
        <fullName evidence="3">NAD(P)-dependent oxidoreductase</fullName>
    </submittedName>
</protein>
<comment type="similarity">
    <text evidence="1">Belongs to the NAD(P)-dependent epimerase/dehydratase family.</text>
</comment>
<evidence type="ECO:0000256" key="1">
    <source>
        <dbReference type="ARBA" id="ARBA00007637"/>
    </source>
</evidence>
<dbReference type="RefSeq" id="WP_005816694.1">
    <property type="nucleotide sequence ID" value="NZ_CAXSVT010000001.1"/>
</dbReference>
<evidence type="ECO:0000259" key="2">
    <source>
        <dbReference type="Pfam" id="PF01370"/>
    </source>
</evidence>
<dbReference type="PANTHER" id="PTHR43000">
    <property type="entry name" value="DTDP-D-GLUCOSE 4,6-DEHYDRATASE-RELATED"/>
    <property type="match status" value="1"/>
</dbReference>
<dbReference type="Proteomes" id="UP001258434">
    <property type="component" value="Unassembled WGS sequence"/>
</dbReference>
<proteinExistence type="inferred from homology"/>
<feature type="domain" description="NAD-dependent epimerase/dehydratase" evidence="2">
    <location>
        <begin position="5"/>
        <end position="230"/>
    </location>
</feature>
<dbReference type="Pfam" id="PF01370">
    <property type="entry name" value="Epimerase"/>
    <property type="match status" value="1"/>
</dbReference>
<dbReference type="EMBL" id="CP103070">
    <property type="protein sequence ID" value="UVO91934.1"/>
    <property type="molecule type" value="Genomic_DNA"/>
</dbReference>
<sequence length="296" mass="33777">MQVSIIGTNGFLSTAIAQHCNAKKWQLDMYGLEDPIGHAYDHFFKINLLESQIDYTQLSKSDIIIYASGAGIQNNLNESAYLIYALNVTAPINICNGLRINNYKGIFISFGSYFELGQTTERHAFTEHEVLTSTFKAPNDYTISKRMLSRFIDGYSHEFTHWHFYIPTIYGETENPTRLIPYTINSIRNCKPLNFTDGNQVRSYIYVNEIPIIIEKAYEVSLPTGLYNIGGSDTLSVKEIVNLIRNLLDEEIPICHFGTVDRKDVSMKYLELDGSKLYNAIGYKCSISMKDVIFKY</sequence>
<dbReference type="InterPro" id="IPR036291">
    <property type="entry name" value="NAD(P)-bd_dom_sf"/>
</dbReference>
<evidence type="ECO:0000313" key="3">
    <source>
        <dbReference type="EMBL" id="MDT6975279.1"/>
    </source>
</evidence>
<reference evidence="5" key="2">
    <citation type="submission" date="2023-07" db="EMBL/GenBank/DDBJ databases">
        <title>A gut symbiont ubiquitin homologue binds and inactivates peptidyl-prolyl isomerase to mediate the interbacterial arms race in the human gut.</title>
        <authorList>
            <person name="Jiang K."/>
            <person name="Li W."/>
            <person name="Tong M."/>
            <person name="Xu J."/>
            <person name="Chen Z."/>
            <person name="Yang Y."/>
            <person name="Zang Y."/>
            <person name="Jiao X."/>
            <person name="Liu C."/>
            <person name="Lim B."/>
            <person name="Jiang X."/>
            <person name="Wang J."/>
            <person name="Wu D."/>
            <person name="Wang M."/>
            <person name="Liu S.-J."/>
            <person name="Shao F."/>
            <person name="Gao X."/>
        </authorList>
    </citation>
    <scope>NUCLEOTIDE SEQUENCE [LARGE SCALE GENOMIC DNA]</scope>
    <source>
        <strain evidence="5">GS077</strain>
    </source>
</reference>
<dbReference type="EMBL" id="JAVFHL010000001">
    <property type="protein sequence ID" value="MDT6975279.1"/>
    <property type="molecule type" value="Genomic_DNA"/>
</dbReference>
<dbReference type="Proteomes" id="UP001058403">
    <property type="component" value="Chromosome"/>
</dbReference>
<dbReference type="InterPro" id="IPR001509">
    <property type="entry name" value="Epimerase_deHydtase"/>
</dbReference>
<evidence type="ECO:0000313" key="4">
    <source>
        <dbReference type="EMBL" id="UVO91934.1"/>
    </source>
</evidence>
<dbReference type="AlphaFoldDB" id="F7LNF8"/>
<reference evidence="4" key="1">
    <citation type="submission" date="2022-08" db="EMBL/GenBank/DDBJ databases">
        <title>Genome Sequencing of Bacteroides fragilis Group Isolates with Nanopore Technology.</title>
        <authorList>
            <person name="Tisza M.J."/>
            <person name="Smith D."/>
            <person name="Dekker J.P."/>
        </authorList>
    </citation>
    <scope>NUCLEOTIDE SEQUENCE</scope>
    <source>
        <strain evidence="4">BFG-49</strain>
    </source>
</reference>
<organism evidence="3 5">
    <name type="scientific">Bacteroides fragilis</name>
    <dbReference type="NCBI Taxonomy" id="817"/>
    <lineage>
        <taxon>Bacteria</taxon>
        <taxon>Pseudomonadati</taxon>
        <taxon>Bacteroidota</taxon>
        <taxon>Bacteroidia</taxon>
        <taxon>Bacteroidales</taxon>
        <taxon>Bacteroidaceae</taxon>
        <taxon>Bacteroides</taxon>
    </lineage>
</organism>
<accession>F7LNF8</accession>
<name>F7LNF8_BACFG</name>